<organism evidence="6 7">
    <name type="scientific">Insolitispirillum peregrinum</name>
    <dbReference type="NCBI Taxonomy" id="80876"/>
    <lineage>
        <taxon>Bacteria</taxon>
        <taxon>Pseudomonadati</taxon>
        <taxon>Pseudomonadota</taxon>
        <taxon>Alphaproteobacteria</taxon>
        <taxon>Rhodospirillales</taxon>
        <taxon>Novispirillaceae</taxon>
        <taxon>Insolitispirillum</taxon>
    </lineage>
</organism>
<dbReference type="GO" id="GO:0000160">
    <property type="term" value="P:phosphorelay signal transduction system"/>
    <property type="evidence" value="ECO:0007669"/>
    <property type="project" value="InterPro"/>
</dbReference>
<dbReference type="Gene3D" id="3.40.50.2300">
    <property type="match status" value="1"/>
</dbReference>
<dbReference type="PANTHER" id="PTHR45566">
    <property type="entry name" value="HTH-TYPE TRANSCRIPTIONAL REGULATOR YHJB-RELATED"/>
    <property type="match status" value="1"/>
</dbReference>
<accession>A0A1N7K4W9</accession>
<dbReference type="InterPro" id="IPR058245">
    <property type="entry name" value="NreC/VraR/RcsB-like_REC"/>
</dbReference>
<dbReference type="GO" id="GO:0003677">
    <property type="term" value="F:DNA binding"/>
    <property type="evidence" value="ECO:0007669"/>
    <property type="project" value="UniProtKB-KW"/>
</dbReference>
<dbReference type="GO" id="GO:0006355">
    <property type="term" value="P:regulation of DNA-templated transcription"/>
    <property type="evidence" value="ECO:0007669"/>
    <property type="project" value="InterPro"/>
</dbReference>
<reference evidence="6 7" key="1">
    <citation type="submission" date="2017-01" db="EMBL/GenBank/DDBJ databases">
        <authorList>
            <person name="Mah S.A."/>
            <person name="Swanson W.J."/>
            <person name="Moy G.W."/>
            <person name="Vacquier V.D."/>
        </authorList>
    </citation>
    <scope>NUCLEOTIDE SEQUENCE [LARGE SCALE GENOMIC DNA]</scope>
    <source>
        <strain evidence="6 7">DSM 11589</strain>
    </source>
</reference>
<evidence type="ECO:0000259" key="4">
    <source>
        <dbReference type="PROSITE" id="PS50043"/>
    </source>
</evidence>
<dbReference type="InterPro" id="IPR051015">
    <property type="entry name" value="EvgA-like"/>
</dbReference>
<proteinExistence type="predicted"/>
<dbReference type="STRING" id="80876.SAMN05421779_102605"/>
<dbReference type="EMBL" id="FTOA01000002">
    <property type="protein sequence ID" value="SIS56608.1"/>
    <property type="molecule type" value="Genomic_DNA"/>
</dbReference>
<dbReference type="Proteomes" id="UP000185678">
    <property type="component" value="Unassembled WGS sequence"/>
</dbReference>
<keyword evidence="2" id="KW-0238">DNA-binding</keyword>
<feature type="domain" description="HTH luxR-type" evidence="4">
    <location>
        <begin position="150"/>
        <end position="215"/>
    </location>
</feature>
<evidence type="ECO:0000313" key="7">
    <source>
        <dbReference type="Proteomes" id="UP000185678"/>
    </source>
</evidence>
<dbReference type="SUPFAM" id="SSF46894">
    <property type="entry name" value="C-terminal effector domain of the bipartite response regulators"/>
    <property type="match status" value="1"/>
</dbReference>
<evidence type="ECO:0000256" key="2">
    <source>
        <dbReference type="ARBA" id="ARBA00023125"/>
    </source>
</evidence>
<dbReference type="Gene3D" id="1.10.10.10">
    <property type="entry name" value="Winged helix-like DNA-binding domain superfamily/Winged helix DNA-binding domain"/>
    <property type="match status" value="1"/>
</dbReference>
<dbReference type="Pfam" id="PF00072">
    <property type="entry name" value="Response_reg"/>
    <property type="match status" value="1"/>
</dbReference>
<dbReference type="InterPro" id="IPR011006">
    <property type="entry name" value="CheY-like_superfamily"/>
</dbReference>
<dbReference type="PANTHER" id="PTHR45566:SF1">
    <property type="entry name" value="HTH-TYPE TRANSCRIPTIONAL REGULATOR YHJB-RELATED"/>
    <property type="match status" value="1"/>
</dbReference>
<evidence type="ECO:0000256" key="1">
    <source>
        <dbReference type="ARBA" id="ARBA00022553"/>
    </source>
</evidence>
<dbReference type="SMART" id="SM00421">
    <property type="entry name" value="HTH_LUXR"/>
    <property type="match status" value="1"/>
</dbReference>
<dbReference type="InterPro" id="IPR016032">
    <property type="entry name" value="Sig_transdc_resp-reg_C-effctor"/>
</dbReference>
<evidence type="ECO:0000313" key="6">
    <source>
        <dbReference type="EMBL" id="SIS56608.1"/>
    </source>
</evidence>
<name>A0A1N7K4W9_9PROT</name>
<gene>
    <name evidence="6" type="ORF">SAMN05421779_102605</name>
</gene>
<dbReference type="CDD" id="cd06170">
    <property type="entry name" value="LuxR_C_like"/>
    <property type="match status" value="1"/>
</dbReference>
<dbReference type="SMART" id="SM00448">
    <property type="entry name" value="REC"/>
    <property type="match status" value="1"/>
</dbReference>
<dbReference type="Pfam" id="PF00196">
    <property type="entry name" value="GerE"/>
    <property type="match status" value="1"/>
</dbReference>
<feature type="modified residue" description="4-aspartylphosphate" evidence="3">
    <location>
        <position position="66"/>
    </location>
</feature>
<dbReference type="SUPFAM" id="SSF52172">
    <property type="entry name" value="CheY-like"/>
    <property type="match status" value="1"/>
</dbReference>
<dbReference type="InterPro" id="IPR036388">
    <property type="entry name" value="WH-like_DNA-bd_sf"/>
</dbReference>
<dbReference type="AlphaFoldDB" id="A0A1N7K4W9"/>
<dbReference type="PRINTS" id="PR00038">
    <property type="entry name" value="HTHLUXR"/>
</dbReference>
<dbReference type="InterPro" id="IPR000792">
    <property type="entry name" value="Tscrpt_reg_LuxR_C"/>
</dbReference>
<dbReference type="PROSITE" id="PS50043">
    <property type="entry name" value="HTH_LUXR_2"/>
    <property type="match status" value="1"/>
</dbReference>
<dbReference type="CDD" id="cd17535">
    <property type="entry name" value="REC_NarL-like"/>
    <property type="match status" value="1"/>
</dbReference>
<sequence>MLTGEVSEGALCGKVLLADDHAVFREGLRLLMEARGFAAQVLEAGTAAEAGEVVTTTPDLALAVLDLFMPGMEGLTFLKDLRQKNPTLPIVLLTASEKRHDLRAAIDAGATGYIPKSFSISDILSALSSILDGEAFFPDEAMEAEEELPDGVRDVSLSPRQKEVLGLISRGHSNKEIARILDTALPTVKNHVANIFEKLGTSNRVAAVRLGRKMGLIADE</sequence>
<keyword evidence="1 3" id="KW-0597">Phosphoprotein</keyword>
<feature type="domain" description="Response regulatory" evidence="5">
    <location>
        <begin position="14"/>
        <end position="131"/>
    </location>
</feature>
<dbReference type="InterPro" id="IPR001789">
    <property type="entry name" value="Sig_transdc_resp-reg_receiver"/>
</dbReference>
<keyword evidence="7" id="KW-1185">Reference proteome</keyword>
<protein>
    <submittedName>
        <fullName evidence="6">Two component transcriptional regulator, LuxR family</fullName>
    </submittedName>
</protein>
<evidence type="ECO:0000256" key="3">
    <source>
        <dbReference type="PROSITE-ProRule" id="PRU00169"/>
    </source>
</evidence>
<evidence type="ECO:0000259" key="5">
    <source>
        <dbReference type="PROSITE" id="PS50110"/>
    </source>
</evidence>
<dbReference type="PROSITE" id="PS50110">
    <property type="entry name" value="RESPONSE_REGULATORY"/>
    <property type="match status" value="1"/>
</dbReference>